<dbReference type="EMBL" id="BDQA01000636">
    <property type="protein sequence ID" value="GBH22103.1"/>
    <property type="molecule type" value="Genomic_RNA"/>
</dbReference>
<comment type="caution">
    <text evidence="1">The sequence shown here is derived from an EMBL/GenBank/DDBJ whole genome shotgun (WGS) entry which is preliminary data.</text>
</comment>
<name>A0A2V0R9X5_9ZZZZ</name>
<sequence>MTPAEEQESSLGYNSLLKYVPDMIWNNRMLPLLAYNNKLVRLRYSDGNAVALTFGDYEYPVQKPTYASEWIQGGMTIENATVAVSASRWVPRVSFGFRRCWPVWGVNARELNRVMLGVIPGYIESWQFGDVVVPPTILTNDHMMNGLSDMFPGAVGGDAENSNASTTNGSVAEGTKVDAGVTMLMNSAVGNHDMQLVNE</sequence>
<dbReference type="AlphaFoldDB" id="A0A2V0R9X5"/>
<proteinExistence type="predicted"/>
<accession>A0A2V0R9X5</accession>
<evidence type="ECO:0000313" key="1">
    <source>
        <dbReference type="EMBL" id="GBH22103.1"/>
    </source>
</evidence>
<reference evidence="1" key="1">
    <citation type="submission" date="2017-04" db="EMBL/GenBank/DDBJ databases">
        <title>Unveiling RNA virosphere associated with marine microorganisms.</title>
        <authorList>
            <person name="Urayama S."/>
            <person name="Takaki Y."/>
            <person name="Nishi S."/>
            <person name="Yoshida Y."/>
            <person name="Deguchi S."/>
            <person name="Takai K."/>
            <person name="Nunoura T."/>
        </authorList>
    </citation>
    <scope>NUCLEOTIDE SEQUENCE</scope>
</reference>
<organism evidence="1">
    <name type="scientific">viral metagenome</name>
    <dbReference type="NCBI Taxonomy" id="1070528"/>
    <lineage>
        <taxon>unclassified sequences</taxon>
        <taxon>metagenomes</taxon>
        <taxon>organismal metagenomes</taxon>
    </lineage>
</organism>
<protein>
    <submittedName>
        <fullName evidence="1">Uncharacterized protein</fullName>
    </submittedName>
</protein>